<comment type="caution">
    <text evidence="1">The sequence shown here is derived from an EMBL/GenBank/DDBJ whole genome shotgun (WGS) entry which is preliminary data.</text>
</comment>
<gene>
    <name evidence="1" type="ORF">SBX64_05800</name>
</gene>
<proteinExistence type="predicted"/>
<name>A0ABU4ISD8_9VIBR</name>
<evidence type="ECO:0000313" key="1">
    <source>
        <dbReference type="EMBL" id="MDW6092053.1"/>
    </source>
</evidence>
<evidence type="ECO:0000313" key="2">
    <source>
        <dbReference type="Proteomes" id="UP001279860"/>
    </source>
</evidence>
<accession>A0ABU4ISD8</accession>
<protein>
    <submittedName>
        <fullName evidence="1">Uncharacterized protein</fullName>
    </submittedName>
</protein>
<reference evidence="1 2" key="1">
    <citation type="submission" date="2023-11" db="EMBL/GenBank/DDBJ databases">
        <title>Plant-associative lifestyle of Vibrio porteresiae and its evolutionary dynamics.</title>
        <authorList>
            <person name="Rameshkumar N."/>
            <person name="Kirti K."/>
        </authorList>
    </citation>
    <scope>NUCLEOTIDE SEQUENCE [LARGE SCALE GENOMIC DNA]</scope>
    <source>
        <strain evidence="1 2">MSSRF7</strain>
    </source>
</reference>
<keyword evidence="2" id="KW-1185">Reference proteome</keyword>
<sequence>MTKRFQWLYRYNDRAIDSVGHSMIMHVATQYIIKIMGFFSHTPQQFAPEIKRHLEKTHENSISSNALLHSVLINIGIIYMKDHNHVNFSEEHEMNYHLELVNKSKSKENRNYLRENTQWRAKKELDKTVLTHDEFKPYVEADKIHLSDPV</sequence>
<dbReference type="Proteomes" id="UP001279860">
    <property type="component" value="Unassembled WGS sequence"/>
</dbReference>
<dbReference type="EMBL" id="JAWRCP010000001">
    <property type="protein sequence ID" value="MDW6092053.1"/>
    <property type="molecule type" value="Genomic_DNA"/>
</dbReference>
<organism evidence="1 2">
    <name type="scientific">Vibrio rhizosphaerae</name>
    <dbReference type="NCBI Taxonomy" id="398736"/>
    <lineage>
        <taxon>Bacteria</taxon>
        <taxon>Pseudomonadati</taxon>
        <taxon>Pseudomonadota</taxon>
        <taxon>Gammaproteobacteria</taxon>
        <taxon>Vibrionales</taxon>
        <taxon>Vibrionaceae</taxon>
        <taxon>Vibrio</taxon>
    </lineage>
</organism>
<dbReference type="RefSeq" id="WP_318584511.1">
    <property type="nucleotide sequence ID" value="NZ_JAWRCP010000001.1"/>
</dbReference>